<evidence type="ECO:0000313" key="4">
    <source>
        <dbReference type="Proteomes" id="UP001519272"/>
    </source>
</evidence>
<feature type="signal peptide" evidence="2">
    <location>
        <begin position="1"/>
        <end position="22"/>
    </location>
</feature>
<organism evidence="3 4">
    <name type="scientific">Paenibacillus turicensis</name>
    <dbReference type="NCBI Taxonomy" id="160487"/>
    <lineage>
        <taxon>Bacteria</taxon>
        <taxon>Bacillati</taxon>
        <taxon>Bacillota</taxon>
        <taxon>Bacilli</taxon>
        <taxon>Bacillales</taxon>
        <taxon>Paenibacillaceae</taxon>
        <taxon>Paenibacillus</taxon>
    </lineage>
</organism>
<feature type="chain" id="PRO_5047329854" description="Copper amine oxidase-like N-terminal domain-containing protein" evidence="2">
    <location>
        <begin position="23"/>
        <end position="164"/>
    </location>
</feature>
<evidence type="ECO:0000313" key="3">
    <source>
        <dbReference type="EMBL" id="MBP1905509.1"/>
    </source>
</evidence>
<dbReference type="Proteomes" id="UP001519272">
    <property type="component" value="Unassembled WGS sequence"/>
</dbReference>
<dbReference type="EMBL" id="JAGGKG010000009">
    <property type="protein sequence ID" value="MBP1905509.1"/>
    <property type="molecule type" value="Genomic_DNA"/>
</dbReference>
<feature type="coiled-coil region" evidence="1">
    <location>
        <begin position="111"/>
        <end position="161"/>
    </location>
</feature>
<keyword evidence="4" id="KW-1185">Reference proteome</keyword>
<reference evidence="3 4" key="1">
    <citation type="submission" date="2021-03" db="EMBL/GenBank/DDBJ databases">
        <title>Genomic Encyclopedia of Type Strains, Phase IV (KMG-IV): sequencing the most valuable type-strain genomes for metagenomic binning, comparative biology and taxonomic classification.</title>
        <authorList>
            <person name="Goeker M."/>
        </authorList>
    </citation>
    <scope>NUCLEOTIDE SEQUENCE [LARGE SCALE GENOMIC DNA]</scope>
    <source>
        <strain evidence="3 4">DSM 14349</strain>
    </source>
</reference>
<evidence type="ECO:0008006" key="5">
    <source>
        <dbReference type="Google" id="ProtNLM"/>
    </source>
</evidence>
<gene>
    <name evidence="3" type="ORF">J2Z32_002139</name>
</gene>
<sequence>MKKFITGIVVGALLFGAIPAFANSVKSLIGTKVTGIYAVEQDGKKLTDGVVLNGSAYVPVRVIAEATGTGLTVEGKTIILEGKSKLPQQPIINNTKRDELIEDLKSREVHTARYKEVIKQTEDEIAETQDKTKIEGLEAYKKDIQERLLSVEKEILKIKTELGE</sequence>
<comment type="caution">
    <text evidence="3">The sequence shown here is derived from an EMBL/GenBank/DDBJ whole genome shotgun (WGS) entry which is preliminary data.</text>
</comment>
<evidence type="ECO:0000256" key="2">
    <source>
        <dbReference type="SAM" id="SignalP"/>
    </source>
</evidence>
<keyword evidence="2" id="KW-0732">Signal</keyword>
<protein>
    <recommendedName>
        <fullName evidence="5">Copper amine oxidase-like N-terminal domain-containing protein</fullName>
    </recommendedName>
</protein>
<accession>A0ABS4FSF1</accession>
<name>A0ABS4FSF1_9BACL</name>
<dbReference type="RefSeq" id="WP_210089143.1">
    <property type="nucleotide sequence ID" value="NZ_JAGGKG010000009.1"/>
</dbReference>
<evidence type="ECO:0000256" key="1">
    <source>
        <dbReference type="SAM" id="Coils"/>
    </source>
</evidence>
<keyword evidence="1" id="KW-0175">Coiled coil</keyword>
<proteinExistence type="predicted"/>